<keyword evidence="2" id="KW-1185">Reference proteome</keyword>
<evidence type="ECO:0000313" key="2">
    <source>
        <dbReference type="Proteomes" id="UP000076874"/>
    </source>
</evidence>
<organism evidence="1 2">
    <name type="scientific">Niveomyces insectorum RCEF 264</name>
    <dbReference type="NCBI Taxonomy" id="1081102"/>
    <lineage>
        <taxon>Eukaryota</taxon>
        <taxon>Fungi</taxon>
        <taxon>Dikarya</taxon>
        <taxon>Ascomycota</taxon>
        <taxon>Pezizomycotina</taxon>
        <taxon>Sordariomycetes</taxon>
        <taxon>Hypocreomycetidae</taxon>
        <taxon>Hypocreales</taxon>
        <taxon>Cordycipitaceae</taxon>
        <taxon>Niveomyces</taxon>
    </lineage>
</organism>
<dbReference type="OrthoDB" id="5362630at2759"/>
<dbReference type="STRING" id="1081102.A0A167TGG7"/>
<evidence type="ECO:0000313" key="1">
    <source>
        <dbReference type="EMBL" id="OAA60577.1"/>
    </source>
</evidence>
<dbReference type="AlphaFoldDB" id="A0A167TGG7"/>
<proteinExistence type="predicted"/>
<comment type="caution">
    <text evidence="1">The sequence shown here is derived from an EMBL/GenBank/DDBJ whole genome shotgun (WGS) entry which is preliminary data.</text>
</comment>
<dbReference type="EMBL" id="AZHD01000009">
    <property type="protein sequence ID" value="OAA60577.1"/>
    <property type="molecule type" value="Genomic_DNA"/>
</dbReference>
<sequence length="359" mass="39385">MPSNTAGRDETYKALFTSVACLESERRTASFQHYSGGPSLAAVCRAFVPTQHYQVHALRKDTRGWHTMKTTAYALEDPDAFDMQAYVRACVGRVVAEVCAASGGTSSGGSSGGGGDGSGGSGGSTAAVWPFFTLAWQHRHVPVIDLCLEMYATLHLLRKGWQFAGDETLGMGVGLVQDTQSAWFGRLTVPRMVQNQLGHALELHMAKLDRSILDAVHKLMEKRDRTMWVVTTLAVFLLLHIRELDAGRNIYWLRYPGALLGQTAASCNVLLWYYHCAIGQDALYKNWDAERSRKLVGDDQLVVASMKRLQAHVFSLRNSGLVGRTAAQVYIDGSPDSIAFTISSLLFTDVRSCTVQDLC</sequence>
<name>A0A167TGG7_9HYPO</name>
<reference evidence="1 2" key="1">
    <citation type="journal article" date="2016" name="Genome Biol. Evol.">
        <title>Divergent and convergent evolution of fungal pathogenicity.</title>
        <authorList>
            <person name="Shang Y."/>
            <person name="Xiao G."/>
            <person name="Zheng P."/>
            <person name="Cen K."/>
            <person name="Zhan S."/>
            <person name="Wang C."/>
        </authorList>
    </citation>
    <scope>NUCLEOTIDE SEQUENCE [LARGE SCALE GENOMIC DNA]</scope>
    <source>
        <strain evidence="1 2">RCEF 264</strain>
    </source>
</reference>
<dbReference type="Proteomes" id="UP000076874">
    <property type="component" value="Unassembled WGS sequence"/>
</dbReference>
<gene>
    <name evidence="1" type="ORF">SPI_05701</name>
</gene>
<protein>
    <submittedName>
        <fullName evidence="1">Uncharacterized protein</fullName>
    </submittedName>
</protein>
<accession>A0A167TGG7</accession>